<dbReference type="CDD" id="cd05930">
    <property type="entry name" value="A_NRPS"/>
    <property type="match status" value="1"/>
</dbReference>
<name>A0ABU7LDD7_9NOCA</name>
<dbReference type="Gene3D" id="3.30.559.10">
    <property type="entry name" value="Chloramphenicol acetyltransferase-like domain"/>
    <property type="match status" value="7"/>
</dbReference>
<accession>A0ABU7LDD7</accession>
<dbReference type="PROSITE" id="PS00455">
    <property type="entry name" value="AMP_BINDING"/>
    <property type="match status" value="6"/>
</dbReference>
<dbReference type="Proteomes" id="UP001336020">
    <property type="component" value="Unassembled WGS sequence"/>
</dbReference>
<feature type="domain" description="Carrier" evidence="4">
    <location>
        <begin position="2050"/>
        <end position="2125"/>
    </location>
</feature>
<dbReference type="InterPro" id="IPR010071">
    <property type="entry name" value="AA_adenyl_dom"/>
</dbReference>
<evidence type="ECO:0000256" key="1">
    <source>
        <dbReference type="ARBA" id="ARBA00001957"/>
    </source>
</evidence>
<dbReference type="InterPro" id="IPR000873">
    <property type="entry name" value="AMP-dep_synth/lig_dom"/>
</dbReference>
<dbReference type="Gene3D" id="3.30.559.30">
    <property type="entry name" value="Nonribosomal peptide synthetase, condensation domain"/>
    <property type="match status" value="7"/>
</dbReference>
<feature type="domain" description="Carrier" evidence="4">
    <location>
        <begin position="983"/>
        <end position="1058"/>
    </location>
</feature>
<dbReference type="CDD" id="cd17646">
    <property type="entry name" value="A_NRPS_AB3403-like"/>
    <property type="match status" value="3"/>
</dbReference>
<dbReference type="EMBL" id="JAUTXY010000008">
    <property type="protein sequence ID" value="MEE2059530.1"/>
    <property type="molecule type" value="Genomic_DNA"/>
</dbReference>
<dbReference type="PANTHER" id="PTHR45527:SF1">
    <property type="entry name" value="FATTY ACID SYNTHASE"/>
    <property type="match status" value="1"/>
</dbReference>
<dbReference type="NCBIfam" id="TIGR01733">
    <property type="entry name" value="AA-adenyl-dom"/>
    <property type="match status" value="6"/>
</dbReference>
<dbReference type="InterPro" id="IPR036736">
    <property type="entry name" value="ACP-like_sf"/>
</dbReference>
<dbReference type="SUPFAM" id="SSF52777">
    <property type="entry name" value="CoA-dependent acyltransferases"/>
    <property type="match status" value="14"/>
</dbReference>
<keyword evidence="2" id="KW-0596">Phosphopantetheine</keyword>
<organism evidence="5 6">
    <name type="scientific">Rhodococcus artemisiae</name>
    <dbReference type="NCBI Taxonomy" id="714159"/>
    <lineage>
        <taxon>Bacteria</taxon>
        <taxon>Bacillati</taxon>
        <taxon>Actinomycetota</taxon>
        <taxon>Actinomycetes</taxon>
        <taxon>Mycobacteriales</taxon>
        <taxon>Nocardiaceae</taxon>
        <taxon>Rhodococcus</taxon>
    </lineage>
</organism>
<dbReference type="Gene3D" id="3.40.50.980">
    <property type="match status" value="10"/>
</dbReference>
<dbReference type="NCBIfam" id="NF003417">
    <property type="entry name" value="PRK04813.1"/>
    <property type="match status" value="6"/>
</dbReference>
<dbReference type="SUPFAM" id="SSF47336">
    <property type="entry name" value="ACP-like"/>
    <property type="match status" value="6"/>
</dbReference>
<evidence type="ECO:0000259" key="4">
    <source>
        <dbReference type="PROSITE" id="PS50075"/>
    </source>
</evidence>
<dbReference type="Pfam" id="PF00501">
    <property type="entry name" value="AMP-binding"/>
    <property type="match status" value="6"/>
</dbReference>
<dbReference type="PROSITE" id="PS50075">
    <property type="entry name" value="CARRIER"/>
    <property type="match status" value="6"/>
</dbReference>
<dbReference type="Gene3D" id="3.30.300.30">
    <property type="match status" value="6"/>
</dbReference>
<dbReference type="InterPro" id="IPR006162">
    <property type="entry name" value="Ppantetheine_attach_site"/>
</dbReference>
<dbReference type="PROSITE" id="PS00012">
    <property type="entry name" value="PHOSPHOPANTETHEINE"/>
    <property type="match status" value="6"/>
</dbReference>
<dbReference type="Gene3D" id="3.40.50.12780">
    <property type="entry name" value="N-terminal domain of ligase-like"/>
    <property type="match status" value="1"/>
</dbReference>
<proteinExistence type="predicted"/>
<keyword evidence="6" id="KW-1185">Reference proteome</keyword>
<sequence length="6984" mass="754031">MDSLGIGGSETKRTSAAAVPPGAFPLSPAQLGMWFAQHVDPTVPANIAQYVELDGHLDLDILRESSARAALETGSGFLRFIEVDAHPYQLVDPTLEAPLGYVDLREEDDPRQAALEWMREDRSRPVDVLRDRLIAATVLRIGESRYFWYNRVHHLALDGFAAATFMTRIAELYTAAVEGVEPSPNRASDLRKVYDVEMDYRDSKRFADDREYWAGQIEGIEEPSSLADRTAAPAPVSRIDSAALTDDTEHHVDLLAEREGASLATAVVAAFAAYVAQMTGRTDVVLSLPVAARTNAVLRRSGSMVSNVVPLRLDVTDDTTVHDLVAAAGSAVSGALRHQRYRHEDIVRDRDTSAGAQSTFFGPWVNIMLFENEIRLGDMVGHINILSTGLIEDLGVNVYKSGGTRVHIDFESNPNLYAAEQARANHARFVEFFDRFVASGADRLVWDIPLAGNAELDRVVVDWNRTDHPVEGRTLLADFRAQAAATPRATALVYEGESLTYGEFASRINSLARELVDRGVGPESLVGLCVRRSFELLVGMYAILEAGGAWVPLDPDHPADRTEYILDTAKPVTVLTTSRDRGELPDAAPIVEIDTFDHSSRDGGPLTDSERRGPVRADTTAYVIFTSGSTGRPKGVAVAHAAIDNQIQWMNDQYDVASTDVYLQKTATTFDVSLWGFFMPLRVGATLVIATPDGHRDPVYVANKIAEHRVTLTDFVPSMLTVFVANAPEGSCDSLRDVFVIGEALPSETAADFAQLCSAGLHNLYGPTEAAVSITYHRAGPGDVHSVPIGVPQWNSRAYVLDRRLRPVPVGRPGELYLAGVQLARGYLDRPDLTSDRFLADPFGAPGERMYRTGDLVRWVSPDGYHGILDYIGRTDFQVKFRGQRIELGEIEAVLLSHDAVSQTVVLVVQTPTGDQLVGYVVPAPAATIDVSDLADHAERALPSYMVPASLMVLEELPLNTSGKLDRKALPQPVFSSTRTFREPRTPAERAVSAAFGEVLGVERVGLDDDFFELGGNSLVATQVVSRIGAALDTQIPVRALFEASTVVGLATRVAKQIGSGARSALVARPRPDVLPLSTAQQRIWFINRFDTTTAAYNLPFTVRLTGEVDPRALSDGFADVVDRHETLRTVYPEVDGEPRQVILPTGQVTSVLEPIDVDEAGLRAAVVAMAGDGFDVTTDVPFRVALYRLVPDIGAESVPPATYVLAMVLHHIASDGSSFGPFARDVVTAYSARADGHAPQWAPLPIQYADYAVWQRSALGVESDSESVAAQQIAYWVEELDGLPDQLDLPSDRPRPAVASYGGCKHRFDIDAETHRRLVDLARTHHASLFMVVHAAYAVLLSRLSGSSDIAIGTAVAGRGEKELDDLIGMFVNTLVLRSRIDPGASFAEFLGDVRGTDLTAFSNADVPFERLVEVLNPTRSTARHPLFQAALSLEPAHARDVSFAGVHAVGTELDMPISKFDIQLWVTEQLDDGRPAGLGAVFEFATDLFDEATVAAFGERFVRILDGVVTDPTTPVGDLEILSPGEVDRLVANQGSVVTEHVTLVELLVEGARLHPDRIAVRDGDTTITYRELDDMSNRIARYLIGIGAGPEEIVALAFPRSWEMVLGVWSVAKTGAAYLPVDPEHPAERIAHMLGDSGALAGLTTAERTGTLPAVVDWIDLGDDGFVAECAALSSDPIDDADRIRTLRPDHTAYVIYTSGSTGRPKGVAVTHTGLAGLVRESVELYEVTEDSRILHICSPSFDPSVLDWTLAGSTGAELVVTPPSIYGGAELRALIAATKVTHAVITPAVLGSVDPTGLDSLRTLNVGGDASTTDLVARWAPGRRFFNAYGPTETTIVSTRAELSVDGRITVGTPVAGVVALVLDRRLRPVPAGVSGELYLAGDALARGYHRRGPLTADRFVANPFGGPGDRMYRTGDLVRWNDDDRLVFTGRSDFQVKVRGYRIELGEIDAALLTHDLVDFAATIGHEMPSGQTALVSYVHALPGVGTTDIDTADLARHVGLSLPSYMVPSQIIVLDDVPLTPIGKLDRRALPEPELVITYREFRAPTTPIEETVATVFADVLALQVVGLDDDFFELGGNSLLATQVVSRLGVALDAQVPVRALFESTTVAALAVRVEQEAGRGARIALSKMPRPERVPLSLAQQRMWFLNRFDTQSATYNLPMALRLRGNLDVAALQVSIMDVIDRHESLRTVFPDSPEGPHQVIRAAAEVVPDLTPTVIAADELPEAVRRLASAGLDVTSDVPIRAELFELGDAEHVLVVVVHHISADGWSIGPMARDIMVAYTARTDWEEPSWAPLPVQYTDYTLWQRQILGSEDDEQSLISRQLDYWHRTLAGIPDQLDLPADRPRPSQQSYAGATVEFRIDPELHRGLVDLARTRNASLFMVVHAALSVMLSRLSGQDDIAIGTPVAGRGEQALDDLIGMFVNTLVLRTEVDAADEFTGHLARARDSALGAFGHADVPFERLVEVLNPERSTARHPLFQVMLSFENLRASRIDLRGLTLDVVDIDSAVAKFDLQLTLTEAFDGDGVPNGLGAAFTYATDLFDAATAHGFADRFVRVLEAVVADPSVRVGDIDLLDGDERSVVLERWNDTGHAVESSLTLVDLFEAQVRRTPDAVAVEFEGRSLTFAEFDSRVNRVARYLVSVGVGPESTVGLAVRRSLDLLVGMYAIVRAGGAYVPLDPDQPVDRNGYILRTAAPVVVVTTARDGFVAEGVSVPVVELDSLDVSGLSDAVLSDVDRVSPLRSSNVAYVLFTSGSTGRPKGVAVSHASIVNRLLWMQDRYRLDADDVVLQKTPFTFDVSVWEFFWPLQVGARLVIAAPDGHRDPDYLVRTMIENSVSVAHFVPSMLAVFVAASGVEEVSALRAVFASGEALSATVADRLRTALPQVRLHNLYGPTEAAVDVTYHEVTRADSVSVPIGVPVWNTGVYVLDGRLRPVPVGVAGELYLSGVQLARGYVTRPDLTAERFVASPYAAGERLYRTGDLVKWGRRSGELEYIGRTDFQVKLRGLRIELGEIEAALLEAADVSHAVVLVRSDPRSGEQLVAYLVGHPGAALDTAAISRVLSTRLPAYMVPTAYVVLERLPLSPAGKLDRRALPEPVFEVKEFRAPTTPIEQIVASVIADVLGLDRVGLDDDFFALGGNSLIATQVVSRIGEAVGHRLPLRMIFEASTVESLAVAAESSSVETDRIPLVAQDRPARVPLSLAQQRMWFLNRFDPDSSVNNIPVAVRLSGKLDVAALEEALRDVVARHESLRTIYPDVDGYGYQKILAPVDVAIALESIPTTEADVPAALRELAGTAFDVAHEVPLAVCLLELASDEHLLVAVLHHIAADGFSMVPLTRDIMIAYAARSTGDDPAWEPLEVQYADYTLWQRDVLGSEDDPDSLVSQQIRYWIDALDGVPASLELPTDRPRPAVATNAGAVHRFEISADLRTAIDRLSHEQRTTEFMVVHTALAVLLARLGASDDITIGTPVAGRGERTLDGLIGMFVNTLVLRTNVDSAKTFGELLAHVRESDLGAFAHAEIPFERLVDVLAPVRSQAHNPLFQVMLAFQNVGQVSLELPGMTVSNIPLDSGMSKFDLVVTVLDAPLHDTADGGYSVEFSYATDLFDASTIAGMGEKFVSLLEAITSTPALPVGDLPLLTGSELAAVESASRGSERSIDPAITLPDLLDRQVERTPDARALIPGTDALGTPRTYREFGRDVYRLARYLVHRGVGPDTRVGVALTRSVDMVVAVHAVMAAGGAYVPVDPDQPSERIEFILESSAPSLLLTAGSAASVPSGTSVTTCDLDALDLSGFDDRPLTDADRTAPLRDENLAYVLYTSGSTGRPKGVGVTHGSVVNQMLWMQDRFAFTETDAVLLKTPVTFDASVWEIFLPLQTGASIVVGSPDLHRDPARLAAEIGRTPTTVVQFVPTVFDAVLEHLEEAAAASLTHVFCGGEALAASSAARFAALGDAPVHNVYGPTEATVQTVYRTAETDDDRVVPIGRPVWNTDVLVLDSRLRSVPIGVSGELYLTGAQLARGYHGRADLTAERFVADPRSTTGARMYRTGDLVRWTPATSGRSDATLELEYLGRTDHQVKLRGLRIELGEIESALVEVSGVRQAVAIVRDDPGAGAQLVAYVVPTSGNTLDPLDIKAELAQVLPSYMVPSAIVTLDAFPLNASGKVDRNALPVPTFEVREFMPPRTPVEEIVAGVFAQVLGIPRAGRDDDFFALGGNSLVATQVVARLGDALGTRIPVRALFDAPTVEALAVRVEQATGTGTRPQLTRRARPERIPLSPAQQRMWFLNRFDAASAVNNIPVGVRLTGTLDVAALAAALGDVVERHESLRTIYPDIDGVGYQSVLTSHAVELTTESVDEASLIVRAEQLTEKGFDVTVEVPMRVVLFELGTREHVLFLVVHHIASDGFSLRPLARDIMVAYAARTHGEPPVWSPLAVQYTDYSLWQRDVLGSEDDPESVLAEQIGYWTSQLAGIPDQLDLPSDRLRPETATGEGRTSSFRIDPTLHARLHTLAREHNTSLFMVIHAALSVLLSRLSDTDDVAIGTPIAGRGEAALDDLIGMFVNTLVLRTTFDNDVPFEQLLAQVRETDLDAFAHADVPFERLVEIIDPERSQARHPLFQVALTFQNTGAVDFELDGITASALEYEAPTAKFDLQFTFADIVDSGSIGAGGGAGGMDFAITYATDLFDDLRVAAFAEQLLRILRAVVENPTVVVGDIGILDDFERELVVSRWNSLGDDVAPADATLVDMFEAQVAARGDAVAVKFGDDAVSYRELGSRVRRLARHLIDVGVGPESLVAVTLPRSVDLVVALLAVLEAGGGYLPVDPNSPTERIEFLVSDAQPVAVVTHSDEDVSFPSGIPVIELDRVDLSTVDDAPIIDAERLGTLASTNLAYVIYTSGSTGRPKGVLIPHRNAVRLMVNTESVYGFGSSDVWTMFHSYAFDFSVWELWGPLLYGGTLVIVDYFTSRSPEAFRELLVRDQVTVLNQTPSAFYQLAEADRVASGGAQLALRYVIFGGEALEPRRLAGWFERHGDAGQAQRRGSGTAPRLVNMYGITETTVHVSYREIGAELAEAGSASVVGVPIAGLRVYVLDRRLQPVPVGVAGEMYVGGGQLARGYLRRPELSSARFVADPFSADGALLYRTGDVARWVVSGDLEYLGRADDQVKIRGFRIELGEVEAAVLAQDPVAQAAVIVREDAPGAARIVAYVVPVEGVSVDVDALRDGVGAVVPEYMVPSAFMVIESIPLTVNGKLDRRALPEPVFETREFRAPSTPIEEIVAGVFADVLGTERVGADDDFFALGGNSLIATQVVSRLGAALDAQVPVRALFEASTVSALAARVEQESGRGGRVPLEARQRPVRVPLSLAQQRMWFLNRFDPESTAYNIPFALRLTGELDAAALQSAVADLVARHETLRTEYPETGDGPVQKILPASQMSVDLTPMNIDGGDLEMRLRAIAATTFDVTAEVPMLIQLLRVAEDEHVLAVVVHHISADGSSMVPLVRDLVTAYAAHTSGTDPVWAPLQVQYADYALWQREVLGSEGDPESIAAQQLGYWRDTLADLPDQLDLPLDRPRPAQQSFRGDRIEFVVGADVHAGLRDLARSHNATVFMAVHAAFAALLARLSGTSDIAVGTPIAGRNEQAVEDIIGMFVNTLVLRLEVDAGASFTDLLAAARETDLQAFAHADVPFERLVEVLNPERSTARHPLFQVGFSFQNQAGTELQLPGLAVAPLDLEGGTAQFDLHLIVADRYDDAGAPAGIDAILTYATDLFDADTASDVAARFEQLLGAVLQAPAAPVGDHAVLLPGERDDVLTTWNDTDHDVDGSRTLVDLFDAQVRHDGDAVALVYEDAQWTYTEFDTAVNRLARHLIGLGVGPEDRVALAVRRSPELLIGMYAIAKTGAAYVPVDPDQPSERNRYILGTAAPTAVITTAADRIEQPAVPEVVLDELDLSDYSDAPITDRDRTSPLRAHNTAYVIFTSGSTGRPKGVAVPHAAIVNQLEWKRSAFDLGPDDAVLLKTIATFDLSVWEFWSALTSGARLVVATADGHRDPDYLLTLLREQHVTTLHTVPSMLSMLMTVAHGEVSPSLRRVLAIGEALPAPVAQQFRASNGAVLFNLYGPTEAAVSVTVHEVGDDDSVAVPIGVPEWNTAVYVLDGRLRPVPPGVAGELYLAGIQLARGYHDRADLTADRFVADPFGRGRMYRTGDIVRWNREGNLEYLERADFQIKVRGYRIELGEIEGVLRDLDAVRDVAVLVRNDAHIGDRLVAYVVPSGNGADGVPAHEGVDVDALRVRLAARLPSYMVPSAFVVLDSLPLNTNGKLDRAALPEPELEAVAFRSPTTPVEEIVAATVAELLGIERVGLDDDFFELGGNSLLATQLSARLGAALETRVAVRTVFEASTIVALAAHIQPSVGHGARAALVAGPRPDRVPLSLAQQRMWTLNRVDPESGVYNIPVAVRLTGALDTDVLRAAVADVVARHEVLRTVYPDTEDGPVQVVLAVADATPDLEPIAVSAGDLVGRLTEVLGTGFDVTAQTPPVRVALFRVADTTEHVLAVVAHHISADGYSMRPLIRDVMVAYLARVEGTTPDWAPLDVQYADYTLWQSSVLGDDADPDSELARQLAYWTAELAGVPEVLALPTDRPRPARQSTDGESITFALGETLAQRVEKTARDQGATVFMMMHAAFAVLMSRLSGSEDITVGTPTAGRGEEALDDLVGMFVNTLVLRTRVAGGSTFADLLGQAKEKDLAAFGNADVPFERLVDTLGVRRTGAHTPLFQVMLTFQNIDTGTLELPGLVVQPLETGADQAKFDLQCTVVERFTDGGSLGDMDVTFTFATALFDRGTIEVFIERFRRVLDAVTDDPQIVLRSIDLRSEDERARAARPRKARTVADLPDLAARAAAAAPDTVAFRHGDRDVTFGEFAQRLETMASTTGGALTAEALVSVVLNGLVPGMLPQLGADGFARLIRDVVAAAEAVTDGD</sequence>
<dbReference type="InterPro" id="IPR045851">
    <property type="entry name" value="AMP-bd_C_sf"/>
</dbReference>
<dbReference type="Gene3D" id="2.30.38.10">
    <property type="entry name" value="Luciferase, Domain 3"/>
    <property type="match status" value="5"/>
</dbReference>
<feature type="domain" description="Carrier" evidence="4">
    <location>
        <begin position="3114"/>
        <end position="3189"/>
    </location>
</feature>
<evidence type="ECO:0000313" key="6">
    <source>
        <dbReference type="Proteomes" id="UP001336020"/>
    </source>
</evidence>
<dbReference type="CDD" id="cd17643">
    <property type="entry name" value="A_NRPS_Cytc1-like"/>
    <property type="match status" value="1"/>
</dbReference>
<evidence type="ECO:0000256" key="3">
    <source>
        <dbReference type="ARBA" id="ARBA00022553"/>
    </source>
</evidence>
<dbReference type="InterPro" id="IPR042099">
    <property type="entry name" value="ANL_N_sf"/>
</dbReference>
<dbReference type="SMART" id="SM00823">
    <property type="entry name" value="PKS_PP"/>
    <property type="match status" value="6"/>
</dbReference>
<feature type="domain" description="Carrier" evidence="4">
    <location>
        <begin position="4189"/>
        <end position="4264"/>
    </location>
</feature>
<comment type="caution">
    <text evidence="5">The sequence shown here is derived from an EMBL/GenBank/DDBJ whole genome shotgun (WGS) entry which is preliminary data.</text>
</comment>
<dbReference type="CDD" id="cd19540">
    <property type="entry name" value="LCL_NRPS-like"/>
    <property type="match status" value="6"/>
</dbReference>
<dbReference type="NCBIfam" id="NF004282">
    <property type="entry name" value="PRK05691.1"/>
    <property type="match status" value="7"/>
</dbReference>
<dbReference type="Pfam" id="PF00668">
    <property type="entry name" value="Condensation"/>
    <property type="match status" value="7"/>
</dbReference>
<evidence type="ECO:0000313" key="5">
    <source>
        <dbReference type="EMBL" id="MEE2059530.1"/>
    </source>
</evidence>
<protein>
    <submittedName>
        <fullName evidence="5">Non-ribosomal peptide synthase/polyketide synthase</fullName>
    </submittedName>
</protein>
<feature type="domain" description="Carrier" evidence="4">
    <location>
        <begin position="5274"/>
        <end position="5349"/>
    </location>
</feature>
<dbReference type="PANTHER" id="PTHR45527">
    <property type="entry name" value="NONRIBOSOMAL PEPTIDE SYNTHETASE"/>
    <property type="match status" value="1"/>
</dbReference>
<dbReference type="Gene3D" id="1.10.1200.10">
    <property type="entry name" value="ACP-like"/>
    <property type="match status" value="6"/>
</dbReference>
<reference evidence="5 6" key="1">
    <citation type="submission" date="2023-07" db="EMBL/GenBank/DDBJ databases">
        <authorList>
            <person name="Girao M."/>
            <person name="Carvalho M.F."/>
        </authorList>
    </citation>
    <scope>NUCLEOTIDE SEQUENCE [LARGE SCALE GENOMIC DNA]</scope>
    <source>
        <strain evidence="5 6">YIM65754</strain>
    </source>
</reference>
<comment type="cofactor">
    <cofactor evidence="1">
        <name>pantetheine 4'-phosphate</name>
        <dbReference type="ChEBI" id="CHEBI:47942"/>
    </cofactor>
</comment>
<dbReference type="Pfam" id="PF00550">
    <property type="entry name" value="PP-binding"/>
    <property type="match status" value="6"/>
</dbReference>
<feature type="domain" description="Carrier" evidence="4">
    <location>
        <begin position="6341"/>
        <end position="6416"/>
    </location>
</feature>
<dbReference type="InterPro" id="IPR020845">
    <property type="entry name" value="AMP-binding_CS"/>
</dbReference>
<dbReference type="RefSeq" id="WP_330134736.1">
    <property type="nucleotide sequence ID" value="NZ_JAUTXY010000008.1"/>
</dbReference>
<keyword evidence="3" id="KW-0597">Phosphoprotein</keyword>
<dbReference type="InterPro" id="IPR020806">
    <property type="entry name" value="PKS_PP-bd"/>
</dbReference>
<dbReference type="InterPro" id="IPR023213">
    <property type="entry name" value="CAT-like_dom_sf"/>
</dbReference>
<dbReference type="InterPro" id="IPR001242">
    <property type="entry name" value="Condensation_dom"/>
</dbReference>
<gene>
    <name evidence="5" type="ORF">Q7514_18600</name>
</gene>
<dbReference type="SUPFAM" id="SSF56801">
    <property type="entry name" value="Acetyl-CoA synthetase-like"/>
    <property type="match status" value="6"/>
</dbReference>
<evidence type="ECO:0000256" key="2">
    <source>
        <dbReference type="ARBA" id="ARBA00022450"/>
    </source>
</evidence>
<dbReference type="InterPro" id="IPR009081">
    <property type="entry name" value="PP-bd_ACP"/>
</dbReference>
<dbReference type="Pfam" id="PF13193">
    <property type="entry name" value="AMP-binding_C"/>
    <property type="match status" value="6"/>
</dbReference>
<dbReference type="InterPro" id="IPR025110">
    <property type="entry name" value="AMP-bd_C"/>
</dbReference>